<dbReference type="Pfam" id="PF07690">
    <property type="entry name" value="MFS_1"/>
    <property type="match status" value="1"/>
</dbReference>
<evidence type="ECO:0000313" key="8">
    <source>
        <dbReference type="EMBL" id="MFC5058298.1"/>
    </source>
</evidence>
<comment type="caution">
    <text evidence="8">The sequence shown here is derived from an EMBL/GenBank/DDBJ whole genome shotgun (WGS) entry which is preliminary data.</text>
</comment>
<feature type="transmembrane region" description="Helical" evidence="6">
    <location>
        <begin position="54"/>
        <end position="74"/>
    </location>
</feature>
<dbReference type="SUPFAM" id="SSF103473">
    <property type="entry name" value="MFS general substrate transporter"/>
    <property type="match status" value="1"/>
</dbReference>
<dbReference type="CDD" id="cd17324">
    <property type="entry name" value="MFS_NepI_like"/>
    <property type="match status" value="1"/>
</dbReference>
<name>A0ABV9Y6K3_9PSEU</name>
<dbReference type="PANTHER" id="PTHR43124:SF3">
    <property type="entry name" value="CHLORAMPHENICOL EFFLUX PUMP RV0191"/>
    <property type="match status" value="1"/>
</dbReference>
<evidence type="ECO:0000256" key="3">
    <source>
        <dbReference type="ARBA" id="ARBA00022692"/>
    </source>
</evidence>
<evidence type="ECO:0000313" key="9">
    <source>
        <dbReference type="Proteomes" id="UP001595833"/>
    </source>
</evidence>
<feature type="transmembrane region" description="Helical" evidence="6">
    <location>
        <begin position="213"/>
        <end position="235"/>
    </location>
</feature>
<dbReference type="EMBL" id="JBHSJB010000031">
    <property type="protein sequence ID" value="MFC5058298.1"/>
    <property type="molecule type" value="Genomic_DNA"/>
</dbReference>
<dbReference type="Gene3D" id="1.20.1250.20">
    <property type="entry name" value="MFS general substrate transporter like domains"/>
    <property type="match status" value="2"/>
</dbReference>
<evidence type="ECO:0000256" key="2">
    <source>
        <dbReference type="ARBA" id="ARBA00022475"/>
    </source>
</evidence>
<feature type="transmembrane region" description="Helical" evidence="6">
    <location>
        <begin position="247"/>
        <end position="266"/>
    </location>
</feature>
<sequence length="406" mass="40276">MSNRQTVLGQRRANVVLATLFVGSFVLGTAELLMVGVLNLIADDLRVSVPTAGTLVTAYALGVAIGGPLLTALTIRFDKRLILLGSALLFAAGNLVPVLTESFVPFAVARAITGSLHGLFVAVAFLVAMAVVPPERAGRAISVVFSGFAVSAAAGVPLGTLVGQALSWRDSFIAIVVLSALVCAVTAAVVPSLPATGGAGAGDQARHAFAPRVLAVLGLGLLMFASLYSALTYIVPFLENVTGITGAMLSVFLLAYGVSTAVGSFGGGRFADSGAPRAMLVGCVGATAAMVVLLIGGSIAFVVILALLTWGMFALGAVPAFQYRVLELAGPGSQLASSLPASAANAGIALGSVVGGVVIGGSGGSAVSNAVVAGIVLGVITIPIAWATGFLKRPVADGAAEPAPAA</sequence>
<feature type="transmembrane region" description="Helical" evidence="6">
    <location>
        <begin position="144"/>
        <end position="166"/>
    </location>
</feature>
<keyword evidence="9" id="KW-1185">Reference proteome</keyword>
<evidence type="ECO:0000259" key="7">
    <source>
        <dbReference type="PROSITE" id="PS50850"/>
    </source>
</evidence>
<feature type="transmembrane region" description="Helical" evidence="6">
    <location>
        <begin position="12"/>
        <end position="42"/>
    </location>
</feature>
<feature type="transmembrane region" description="Helical" evidence="6">
    <location>
        <begin position="278"/>
        <end position="295"/>
    </location>
</feature>
<evidence type="ECO:0000256" key="5">
    <source>
        <dbReference type="ARBA" id="ARBA00023136"/>
    </source>
</evidence>
<dbReference type="InterPro" id="IPR036259">
    <property type="entry name" value="MFS_trans_sf"/>
</dbReference>
<accession>A0ABV9Y6K3</accession>
<dbReference type="PROSITE" id="PS50850">
    <property type="entry name" value="MFS"/>
    <property type="match status" value="1"/>
</dbReference>
<reference evidence="9" key="1">
    <citation type="journal article" date="2019" name="Int. J. Syst. Evol. Microbiol.">
        <title>The Global Catalogue of Microorganisms (GCM) 10K type strain sequencing project: providing services to taxonomists for standard genome sequencing and annotation.</title>
        <authorList>
            <consortium name="The Broad Institute Genomics Platform"/>
            <consortium name="The Broad Institute Genome Sequencing Center for Infectious Disease"/>
            <person name="Wu L."/>
            <person name="Ma J."/>
        </authorList>
    </citation>
    <scope>NUCLEOTIDE SEQUENCE [LARGE SCALE GENOMIC DNA]</scope>
    <source>
        <strain evidence="9">KCTC 12848</strain>
    </source>
</reference>
<keyword evidence="2" id="KW-1003">Cell membrane</keyword>
<feature type="transmembrane region" description="Helical" evidence="6">
    <location>
        <begin position="342"/>
        <end position="360"/>
    </location>
</feature>
<keyword evidence="3 6" id="KW-0812">Transmembrane</keyword>
<keyword evidence="5 6" id="KW-0472">Membrane</keyword>
<evidence type="ECO:0000256" key="1">
    <source>
        <dbReference type="ARBA" id="ARBA00004651"/>
    </source>
</evidence>
<comment type="subcellular location">
    <subcellularLocation>
        <location evidence="1">Cell membrane</location>
        <topology evidence="1">Multi-pass membrane protein</topology>
    </subcellularLocation>
</comment>
<dbReference type="InterPro" id="IPR050189">
    <property type="entry name" value="MFS_Efflux_Transporters"/>
</dbReference>
<keyword evidence="4 6" id="KW-1133">Transmembrane helix</keyword>
<feature type="domain" description="Major facilitator superfamily (MFS) profile" evidence="7">
    <location>
        <begin position="16"/>
        <end position="396"/>
    </location>
</feature>
<evidence type="ECO:0000256" key="6">
    <source>
        <dbReference type="SAM" id="Phobius"/>
    </source>
</evidence>
<organism evidence="8 9">
    <name type="scientific">Saccharothrix xinjiangensis</name>
    <dbReference type="NCBI Taxonomy" id="204798"/>
    <lineage>
        <taxon>Bacteria</taxon>
        <taxon>Bacillati</taxon>
        <taxon>Actinomycetota</taxon>
        <taxon>Actinomycetes</taxon>
        <taxon>Pseudonocardiales</taxon>
        <taxon>Pseudonocardiaceae</taxon>
        <taxon>Saccharothrix</taxon>
    </lineage>
</organism>
<dbReference type="InterPro" id="IPR011701">
    <property type="entry name" value="MFS"/>
</dbReference>
<gene>
    <name evidence="8" type="ORF">ACFPFM_31685</name>
</gene>
<feature type="transmembrane region" description="Helical" evidence="6">
    <location>
        <begin position="366"/>
        <end position="386"/>
    </location>
</feature>
<feature type="transmembrane region" description="Helical" evidence="6">
    <location>
        <begin position="81"/>
        <end position="99"/>
    </location>
</feature>
<proteinExistence type="predicted"/>
<evidence type="ECO:0000256" key="4">
    <source>
        <dbReference type="ARBA" id="ARBA00022989"/>
    </source>
</evidence>
<feature type="transmembrane region" description="Helical" evidence="6">
    <location>
        <begin position="111"/>
        <end position="132"/>
    </location>
</feature>
<dbReference type="Proteomes" id="UP001595833">
    <property type="component" value="Unassembled WGS sequence"/>
</dbReference>
<dbReference type="PANTHER" id="PTHR43124">
    <property type="entry name" value="PURINE EFFLUX PUMP PBUE"/>
    <property type="match status" value="1"/>
</dbReference>
<protein>
    <submittedName>
        <fullName evidence="8">MFS transporter</fullName>
    </submittedName>
</protein>
<dbReference type="InterPro" id="IPR020846">
    <property type="entry name" value="MFS_dom"/>
</dbReference>
<feature type="transmembrane region" description="Helical" evidence="6">
    <location>
        <begin position="172"/>
        <end position="193"/>
    </location>
</feature>
<dbReference type="RefSeq" id="WP_344037760.1">
    <property type="nucleotide sequence ID" value="NZ_BAAAKE010000008.1"/>
</dbReference>